<dbReference type="PANTHER" id="PTHR23055">
    <property type="entry name" value="CALCIUM BINDING PROTEINS"/>
    <property type="match status" value="1"/>
</dbReference>
<dbReference type="STRING" id="101091.A0A1C7NC90"/>
<evidence type="ECO:0000313" key="8">
    <source>
        <dbReference type="EMBL" id="OBZ86600.1"/>
    </source>
</evidence>
<comment type="similarity">
    <text evidence="1">Belongs to the recoverin family.</text>
</comment>
<evidence type="ECO:0000256" key="4">
    <source>
        <dbReference type="ARBA" id="ARBA00022737"/>
    </source>
</evidence>
<dbReference type="EMBL" id="LUGH01000286">
    <property type="protein sequence ID" value="OBZ86600.1"/>
    <property type="molecule type" value="Genomic_DNA"/>
</dbReference>
<dbReference type="SUPFAM" id="SSF47473">
    <property type="entry name" value="EF-hand"/>
    <property type="match status" value="1"/>
</dbReference>
<dbReference type="AlphaFoldDB" id="A0A1C7NC90"/>
<feature type="domain" description="EF-hand" evidence="7">
    <location>
        <begin position="115"/>
        <end position="150"/>
    </location>
</feature>
<dbReference type="PROSITE" id="PS50222">
    <property type="entry name" value="EF_HAND_2"/>
    <property type="match status" value="2"/>
</dbReference>
<evidence type="ECO:0000259" key="7">
    <source>
        <dbReference type="PROSITE" id="PS50222"/>
    </source>
</evidence>
<dbReference type="InterPro" id="IPR028846">
    <property type="entry name" value="Recoverin"/>
</dbReference>
<sequence length="311" mass="35533">MGQARSKENVTLSKRTHCKIHEPQSIPSVLFTLFFCHTLVSPKEIDDLRQNVKEKDQNHITEEVFKDSVKSYVPSISMTDDVFLKRLYCAFGGTDEQSIDFSKFVDGLSVFMKGTQEEKLQLSFKLYDVDKDGYISKEEIENVIFELSKMLSEEDKESEELQNCIHCMFEDFDVDCDGKLSFEEYKLSTIKEPLIADFFERFLVMHNLSTNPSPISRPISLRSKQSTWSLNNSSQTHFRLSQAELLDYSHQHQQHQLSEDAPSIHSIRKKPSINLLASATNSPQPSSISSLQQRLSRGPSMVSLDAALTTM</sequence>
<dbReference type="InParanoid" id="A0A1C7NC90"/>
<dbReference type="Proteomes" id="UP000093000">
    <property type="component" value="Unassembled WGS sequence"/>
</dbReference>
<dbReference type="CDD" id="cd00051">
    <property type="entry name" value="EFh"/>
    <property type="match status" value="1"/>
</dbReference>
<reference evidence="8 9" key="1">
    <citation type="submission" date="2016-03" db="EMBL/GenBank/DDBJ databases">
        <title>Choanephora cucurbitarum.</title>
        <authorList>
            <person name="Min B."/>
            <person name="Park H."/>
            <person name="Park J.-H."/>
            <person name="Shin H.-D."/>
            <person name="Choi I.-G."/>
        </authorList>
    </citation>
    <scope>NUCLEOTIDE SEQUENCE [LARGE SCALE GENOMIC DNA]</scope>
    <source>
        <strain evidence="8 9">KUS-F28377</strain>
    </source>
</reference>
<proteinExistence type="inferred from homology"/>
<keyword evidence="2" id="KW-0519">Myristate</keyword>
<accession>A0A1C7NC90</accession>
<organism evidence="8 9">
    <name type="scientific">Choanephora cucurbitarum</name>
    <dbReference type="NCBI Taxonomy" id="101091"/>
    <lineage>
        <taxon>Eukaryota</taxon>
        <taxon>Fungi</taxon>
        <taxon>Fungi incertae sedis</taxon>
        <taxon>Mucoromycota</taxon>
        <taxon>Mucoromycotina</taxon>
        <taxon>Mucoromycetes</taxon>
        <taxon>Mucorales</taxon>
        <taxon>Mucorineae</taxon>
        <taxon>Choanephoraceae</taxon>
        <taxon>Choanephoroideae</taxon>
        <taxon>Choanephora</taxon>
    </lineage>
</organism>
<gene>
    <name evidence="8" type="primary">Frq1</name>
    <name evidence="8" type="ORF">A0J61_05346</name>
</gene>
<keyword evidence="3" id="KW-0479">Metal-binding</keyword>
<dbReference type="PROSITE" id="PS00018">
    <property type="entry name" value="EF_HAND_1"/>
    <property type="match status" value="2"/>
</dbReference>
<dbReference type="SMART" id="SM00054">
    <property type="entry name" value="EFh"/>
    <property type="match status" value="2"/>
</dbReference>
<keyword evidence="9" id="KW-1185">Reference proteome</keyword>
<dbReference type="GO" id="GO:0005509">
    <property type="term" value="F:calcium ion binding"/>
    <property type="evidence" value="ECO:0007669"/>
    <property type="project" value="InterPro"/>
</dbReference>
<dbReference type="PANTHER" id="PTHR23055:SF178">
    <property type="entry name" value="NEUROCALCIN HOMOLOG"/>
    <property type="match status" value="1"/>
</dbReference>
<evidence type="ECO:0000256" key="3">
    <source>
        <dbReference type="ARBA" id="ARBA00022723"/>
    </source>
</evidence>
<dbReference type="InterPro" id="IPR011992">
    <property type="entry name" value="EF-hand-dom_pair"/>
</dbReference>
<dbReference type="Pfam" id="PF13499">
    <property type="entry name" value="EF-hand_7"/>
    <property type="match status" value="1"/>
</dbReference>
<name>A0A1C7NC90_9FUNG</name>
<keyword evidence="5" id="KW-0106">Calcium</keyword>
<evidence type="ECO:0000256" key="6">
    <source>
        <dbReference type="ARBA" id="ARBA00023288"/>
    </source>
</evidence>
<evidence type="ECO:0000256" key="1">
    <source>
        <dbReference type="ARBA" id="ARBA00006049"/>
    </source>
</evidence>
<protein>
    <submittedName>
        <fullName evidence="8">Frequenin-1</fullName>
    </submittedName>
</protein>
<comment type="caution">
    <text evidence="8">The sequence shown here is derived from an EMBL/GenBank/DDBJ whole genome shotgun (WGS) entry which is preliminary data.</text>
</comment>
<evidence type="ECO:0000256" key="2">
    <source>
        <dbReference type="ARBA" id="ARBA00022707"/>
    </source>
</evidence>
<dbReference type="Gene3D" id="1.10.238.10">
    <property type="entry name" value="EF-hand"/>
    <property type="match status" value="1"/>
</dbReference>
<feature type="domain" description="EF-hand" evidence="7">
    <location>
        <begin position="160"/>
        <end position="195"/>
    </location>
</feature>
<keyword evidence="6" id="KW-0449">Lipoprotein</keyword>
<dbReference type="OrthoDB" id="191686at2759"/>
<keyword evidence="4" id="KW-0677">Repeat</keyword>
<dbReference type="InterPro" id="IPR002048">
    <property type="entry name" value="EF_hand_dom"/>
</dbReference>
<evidence type="ECO:0000313" key="9">
    <source>
        <dbReference type="Proteomes" id="UP000093000"/>
    </source>
</evidence>
<evidence type="ECO:0000256" key="5">
    <source>
        <dbReference type="ARBA" id="ARBA00022837"/>
    </source>
</evidence>
<dbReference type="InterPro" id="IPR018247">
    <property type="entry name" value="EF_Hand_1_Ca_BS"/>
</dbReference>